<keyword evidence="3" id="KW-1185">Reference proteome</keyword>
<feature type="compositionally biased region" description="Basic and acidic residues" evidence="1">
    <location>
        <begin position="192"/>
        <end position="253"/>
    </location>
</feature>
<evidence type="ECO:0000313" key="3">
    <source>
        <dbReference type="Proteomes" id="UP000053825"/>
    </source>
</evidence>
<dbReference type="Proteomes" id="UP000053825">
    <property type="component" value="Unassembled WGS sequence"/>
</dbReference>
<reference evidence="2 3" key="1">
    <citation type="submission" date="2015-07" db="EMBL/GenBank/DDBJ databases">
        <title>The genome of Habropoda laboriosa.</title>
        <authorList>
            <person name="Pan H."/>
            <person name="Kapheim K."/>
        </authorList>
    </citation>
    <scope>NUCLEOTIDE SEQUENCE [LARGE SCALE GENOMIC DNA]</scope>
    <source>
        <strain evidence="2">0110345459</strain>
    </source>
</reference>
<gene>
    <name evidence="2" type="ORF">WH47_01107</name>
</gene>
<organism evidence="2 3">
    <name type="scientific">Habropoda laboriosa</name>
    <dbReference type="NCBI Taxonomy" id="597456"/>
    <lineage>
        <taxon>Eukaryota</taxon>
        <taxon>Metazoa</taxon>
        <taxon>Ecdysozoa</taxon>
        <taxon>Arthropoda</taxon>
        <taxon>Hexapoda</taxon>
        <taxon>Insecta</taxon>
        <taxon>Pterygota</taxon>
        <taxon>Neoptera</taxon>
        <taxon>Endopterygota</taxon>
        <taxon>Hymenoptera</taxon>
        <taxon>Apocrita</taxon>
        <taxon>Aculeata</taxon>
        <taxon>Apoidea</taxon>
        <taxon>Anthophila</taxon>
        <taxon>Apidae</taxon>
        <taxon>Habropoda</taxon>
    </lineage>
</organism>
<dbReference type="AlphaFoldDB" id="A0A0L7QYZ5"/>
<proteinExistence type="predicted"/>
<evidence type="ECO:0000313" key="2">
    <source>
        <dbReference type="EMBL" id="KOC63777.1"/>
    </source>
</evidence>
<name>A0A0L7QYZ5_9HYME</name>
<feature type="region of interest" description="Disordered" evidence="1">
    <location>
        <begin position="178"/>
        <end position="253"/>
    </location>
</feature>
<accession>A0A0L7QYZ5</accession>
<dbReference type="EMBL" id="KQ414685">
    <property type="protein sequence ID" value="KOC63777.1"/>
    <property type="molecule type" value="Genomic_DNA"/>
</dbReference>
<evidence type="ECO:0000256" key="1">
    <source>
        <dbReference type="SAM" id="MobiDB-lite"/>
    </source>
</evidence>
<protein>
    <submittedName>
        <fullName evidence="2">Uncharacterized protein</fullName>
    </submittedName>
</protein>
<sequence length="280" mass="32073">MATINHRWSGLGVRITQGLESGCGIRDSRCPPRSRETFNWKLVHDIDLECIDQESRHASSRRITANLRRNKGERSRRKLEPLVEIITTGKVIRSPLNAIKPVCQGNSTKRPPRDLESRFNWKLVHDIDLECIDQESRHASSRRITANLRRNKGERSRRKLEPLVEIITTGKVIRSPLNAIKPVCQGNSTKRPPRDLESRDRLRSKDGPSSRRQKEGAKKRQEETKAAAHARGERGRRRRVDEEEVRRERSAKEIEYRCSRALRGSDRGPILAAARGVNPG</sequence>